<name>A0ABX9WFQ7_9ACTN</name>
<dbReference type="Proteomes" id="UP000280698">
    <property type="component" value="Unassembled WGS sequence"/>
</dbReference>
<feature type="compositionally biased region" description="Pro residues" evidence="1">
    <location>
        <begin position="11"/>
        <end position="51"/>
    </location>
</feature>
<feature type="region of interest" description="Disordered" evidence="1">
    <location>
        <begin position="1"/>
        <end position="51"/>
    </location>
</feature>
<protein>
    <submittedName>
        <fullName evidence="3">Uncharacterized protein</fullName>
    </submittedName>
</protein>
<keyword evidence="4" id="KW-1185">Reference proteome</keyword>
<sequence>MGDTMDDARPPGGPDVPPPVPPPPPVRPPPGYGPAYGPPPAYRPPPYPVPAPPPRRSRLPLLLGLGGTGMAVLLVCGLLAGLLWANSRPDDPASPGATDPGLVEQVAADSELTRAATTLLDSPATRYRGWFTDAAGSRYDVDARVTNDGSTVARLTAGGQSIQVVEIGERTFVKAGVAYWRSAGAPARDVAEYARRWVKVPAETFGFDLGDVLAPRQVAEFMAPGVGGEAAASVDEATSRRGPPRTVDGVAVVPVTAGRLTYYVTRDEPKRLVRMATGAPPAGGTVQHTRHDRHGGGFRLAAVRTGEVELALTLAQLTATESNQLFTELKAHLTDLRRAIDTEVKFSLNGSVTLAPCTTNGCTATLTLRNTVSSRSPYLSVRQVTAEVTVRMTLDGAPVATCPSTRTMKANGTVRVSCRAAYSIPPSRNPRTHTVRADATAIARALAEADIRQMAKDLADQITGNRNPPTRTGAEYFPKGRPPTLTARQQAARDRVDQLAKRACREVKQLPGEDATAWGSRVHRRLAQMLADEPRTSQLYSEVGYRAGGLSRRWYNPVRGISGWIKGTRVPDVVFGADRLRPELLLDLKTGSLGLEERWYNELVAQLPQRYKNVPVLAVRC</sequence>
<evidence type="ECO:0000256" key="2">
    <source>
        <dbReference type="SAM" id="Phobius"/>
    </source>
</evidence>
<accession>A0ABX9WFQ7</accession>
<reference evidence="3 4" key="1">
    <citation type="submission" date="2018-11" db="EMBL/GenBank/DDBJ databases">
        <title>Micromonospora sp. PPF5-17, a new actinomycetes isolated from a hot spring soil.</title>
        <authorList>
            <person name="Thawai C."/>
        </authorList>
    </citation>
    <scope>NUCLEOTIDE SEQUENCE [LARGE SCALE GENOMIC DNA]</scope>
    <source>
        <strain evidence="3 4">PPF5-17</strain>
    </source>
</reference>
<feature type="transmembrane region" description="Helical" evidence="2">
    <location>
        <begin position="61"/>
        <end position="85"/>
    </location>
</feature>
<feature type="region of interest" description="Disordered" evidence="1">
    <location>
        <begin position="461"/>
        <end position="483"/>
    </location>
</feature>
<evidence type="ECO:0000313" key="4">
    <source>
        <dbReference type="Proteomes" id="UP000280698"/>
    </source>
</evidence>
<dbReference type="EMBL" id="RJLN01000030">
    <property type="protein sequence ID" value="RNL98744.1"/>
    <property type="molecule type" value="Genomic_DNA"/>
</dbReference>
<organism evidence="3 4">
    <name type="scientific">Micromonospora solifontis</name>
    <dbReference type="NCBI Taxonomy" id="2487138"/>
    <lineage>
        <taxon>Bacteria</taxon>
        <taxon>Bacillati</taxon>
        <taxon>Actinomycetota</taxon>
        <taxon>Actinomycetes</taxon>
        <taxon>Micromonosporales</taxon>
        <taxon>Micromonosporaceae</taxon>
        <taxon>Micromonospora</taxon>
    </lineage>
</organism>
<evidence type="ECO:0000256" key="1">
    <source>
        <dbReference type="SAM" id="MobiDB-lite"/>
    </source>
</evidence>
<evidence type="ECO:0000313" key="3">
    <source>
        <dbReference type="EMBL" id="RNL98744.1"/>
    </source>
</evidence>
<proteinExistence type="predicted"/>
<keyword evidence="2" id="KW-0812">Transmembrane</keyword>
<gene>
    <name evidence="3" type="ORF">EFE23_13030</name>
</gene>
<keyword evidence="2" id="KW-0472">Membrane</keyword>
<comment type="caution">
    <text evidence="3">The sequence shown here is derived from an EMBL/GenBank/DDBJ whole genome shotgun (WGS) entry which is preliminary data.</text>
</comment>
<keyword evidence="2" id="KW-1133">Transmembrane helix</keyword>